<evidence type="ECO:0000259" key="3">
    <source>
        <dbReference type="Pfam" id="PF25473"/>
    </source>
</evidence>
<name>A0A1L8DR34_9DIPT</name>
<protein>
    <submittedName>
        <fullName evidence="4">Putative eukaryotic translation initiation factor 3 subunit c isoform x3</fullName>
    </submittedName>
</protein>
<evidence type="ECO:0000256" key="2">
    <source>
        <dbReference type="SAM" id="Phobius"/>
    </source>
</evidence>
<dbReference type="GO" id="GO:0003743">
    <property type="term" value="F:translation initiation factor activity"/>
    <property type="evidence" value="ECO:0007669"/>
    <property type="project" value="UniProtKB-KW"/>
</dbReference>
<evidence type="ECO:0000313" key="4">
    <source>
        <dbReference type="EMBL" id="JAV08948.1"/>
    </source>
</evidence>
<dbReference type="EMBL" id="GFDF01005136">
    <property type="protein sequence ID" value="JAV08948.1"/>
    <property type="molecule type" value="Transcribed_RNA"/>
</dbReference>
<dbReference type="InterPro" id="IPR057534">
    <property type="entry name" value="MXRA7_helical"/>
</dbReference>
<dbReference type="InterPro" id="IPR026622">
    <property type="entry name" value="Mxra7"/>
</dbReference>
<feature type="region of interest" description="Disordered" evidence="1">
    <location>
        <begin position="40"/>
        <end position="96"/>
    </location>
</feature>
<accession>A0A1L8DR34</accession>
<keyword evidence="2" id="KW-1133">Transmembrane helix</keyword>
<feature type="transmembrane region" description="Helical" evidence="2">
    <location>
        <begin position="15"/>
        <end position="35"/>
    </location>
</feature>
<keyword evidence="2" id="KW-0472">Membrane</keyword>
<keyword evidence="4" id="KW-0396">Initiation factor</keyword>
<dbReference type="PANTHER" id="PTHR21845">
    <property type="entry name" value="TRANSMEMBRANE ANCHOR PROTEIN 1"/>
    <property type="match status" value="1"/>
</dbReference>
<keyword evidence="2" id="KW-0812">Transmembrane</keyword>
<keyword evidence="4" id="KW-0648">Protein biosynthesis</keyword>
<dbReference type="AlphaFoldDB" id="A0A1L8DR34"/>
<evidence type="ECO:0000256" key="1">
    <source>
        <dbReference type="SAM" id="MobiDB-lite"/>
    </source>
</evidence>
<feature type="compositionally biased region" description="Acidic residues" evidence="1">
    <location>
        <begin position="54"/>
        <end position="64"/>
    </location>
</feature>
<sequence length="134" mass="15511">MVYLEEITTFLTSSSVFTVIKITITIFLVAATIVLRKRLRPPEDHTTSKSTSDDFQDETEDETCGQELGLMGKLKSAKLREMEDKMSEEQKTKENEVQKQQLAAIFELVKKQQEDLKEEELSQDDFNAQLKLYR</sequence>
<dbReference type="PANTHER" id="PTHR21845:SF2">
    <property type="entry name" value="MATRIX-REMODELING-ASSOCIATED PROTEIN 7"/>
    <property type="match status" value="1"/>
</dbReference>
<proteinExistence type="predicted"/>
<dbReference type="Pfam" id="PF25473">
    <property type="entry name" value="MXRA7_helical"/>
    <property type="match status" value="1"/>
</dbReference>
<organism evidence="4">
    <name type="scientific">Nyssomyia neivai</name>
    <dbReference type="NCBI Taxonomy" id="330878"/>
    <lineage>
        <taxon>Eukaryota</taxon>
        <taxon>Metazoa</taxon>
        <taxon>Ecdysozoa</taxon>
        <taxon>Arthropoda</taxon>
        <taxon>Hexapoda</taxon>
        <taxon>Insecta</taxon>
        <taxon>Pterygota</taxon>
        <taxon>Neoptera</taxon>
        <taxon>Endopterygota</taxon>
        <taxon>Diptera</taxon>
        <taxon>Nematocera</taxon>
        <taxon>Psychodoidea</taxon>
        <taxon>Psychodidae</taxon>
        <taxon>Nyssomyia</taxon>
    </lineage>
</organism>
<reference evidence="4" key="1">
    <citation type="submission" date="2016-12" db="EMBL/GenBank/DDBJ databases">
        <title>An insight into the sialome and mialome of the sand fly, Nyssomyia neivai.</title>
        <authorList>
            <person name="Sebastian V."/>
            <person name="Goulart T.M."/>
            <person name="Oliveira W."/>
            <person name="Calvo E."/>
            <person name="Oliveira L.F."/>
            <person name="Pinto M.C."/>
            <person name="Rosselino A.M."/>
            <person name="Ribeiro J.M."/>
        </authorList>
    </citation>
    <scope>NUCLEOTIDE SEQUENCE</scope>
</reference>
<feature type="domain" description="Matrix-remodeling-associated protein 7 helical" evidence="3">
    <location>
        <begin position="72"/>
        <end position="133"/>
    </location>
</feature>
<feature type="compositionally biased region" description="Basic and acidic residues" evidence="1">
    <location>
        <begin position="78"/>
        <end position="96"/>
    </location>
</feature>